<feature type="domain" description="HTH tetR-type" evidence="4">
    <location>
        <begin position="8"/>
        <end position="68"/>
    </location>
</feature>
<name>A0A161YUF5_9BACI</name>
<dbReference type="AlphaFoldDB" id="A0A161YUF5"/>
<organism evidence="5 6">
    <name type="scientific">Aeribacillus pallidus</name>
    <dbReference type="NCBI Taxonomy" id="33936"/>
    <lineage>
        <taxon>Bacteria</taxon>
        <taxon>Bacillati</taxon>
        <taxon>Bacillota</taxon>
        <taxon>Bacilli</taxon>
        <taxon>Bacillales</taxon>
        <taxon>Bacillaceae</taxon>
        <taxon>Aeribacillus</taxon>
    </lineage>
</organism>
<accession>A0A161YUF5</accession>
<evidence type="ECO:0000313" key="5">
    <source>
        <dbReference type="EMBL" id="KZN97485.1"/>
    </source>
</evidence>
<evidence type="ECO:0000256" key="3">
    <source>
        <dbReference type="PROSITE-ProRule" id="PRU00335"/>
    </source>
</evidence>
<keyword evidence="6" id="KW-1185">Reference proteome</keyword>
<evidence type="ECO:0000313" key="6">
    <source>
        <dbReference type="Proteomes" id="UP000076476"/>
    </source>
</evidence>
<dbReference type="Pfam" id="PF00440">
    <property type="entry name" value="TetR_N"/>
    <property type="match status" value="1"/>
</dbReference>
<dbReference type="PROSITE" id="PS50977">
    <property type="entry name" value="HTH_TETR_2"/>
    <property type="match status" value="1"/>
</dbReference>
<dbReference type="PANTHER" id="PTHR43479">
    <property type="entry name" value="ACREF/ENVCD OPERON REPRESSOR-RELATED"/>
    <property type="match status" value="1"/>
</dbReference>
<dbReference type="InterPro" id="IPR036271">
    <property type="entry name" value="Tet_transcr_reg_TetR-rel_C_sf"/>
</dbReference>
<evidence type="ECO:0000256" key="2">
    <source>
        <dbReference type="ARBA" id="ARBA00023125"/>
    </source>
</evidence>
<dbReference type="STRING" id="33936.AZI98_03510"/>
<gene>
    <name evidence="5" type="ORF">AZI98_03510</name>
</gene>
<proteinExistence type="predicted"/>
<evidence type="ECO:0000259" key="4">
    <source>
        <dbReference type="PROSITE" id="PS50977"/>
    </source>
</evidence>
<dbReference type="SUPFAM" id="SSF48498">
    <property type="entry name" value="Tetracyclin repressor-like, C-terminal domain"/>
    <property type="match status" value="1"/>
</dbReference>
<protein>
    <submittedName>
        <fullName evidence="5">TetR family transcriptional regulator</fullName>
    </submittedName>
</protein>
<dbReference type="InterPro" id="IPR009057">
    <property type="entry name" value="Homeodomain-like_sf"/>
</dbReference>
<dbReference type="Gene3D" id="1.10.357.10">
    <property type="entry name" value="Tetracycline Repressor, domain 2"/>
    <property type="match status" value="1"/>
</dbReference>
<comment type="caution">
    <text evidence="5">The sequence shown here is derived from an EMBL/GenBank/DDBJ whole genome shotgun (WGS) entry which is preliminary data.</text>
</comment>
<dbReference type="RefSeq" id="WP_063386910.1">
    <property type="nucleotide sequence ID" value="NZ_LWBR01000009.1"/>
</dbReference>
<keyword evidence="1" id="KW-0678">Repressor</keyword>
<dbReference type="SUPFAM" id="SSF46689">
    <property type="entry name" value="Homeodomain-like"/>
    <property type="match status" value="1"/>
</dbReference>
<dbReference type="InterPro" id="IPR050624">
    <property type="entry name" value="HTH-type_Tx_Regulator"/>
</dbReference>
<keyword evidence="2 3" id="KW-0238">DNA-binding</keyword>
<feature type="DNA-binding region" description="H-T-H motif" evidence="3">
    <location>
        <begin position="31"/>
        <end position="50"/>
    </location>
</feature>
<dbReference type="Proteomes" id="UP000076476">
    <property type="component" value="Unassembled WGS sequence"/>
</dbReference>
<evidence type="ECO:0000256" key="1">
    <source>
        <dbReference type="ARBA" id="ARBA00022491"/>
    </source>
</evidence>
<dbReference type="GO" id="GO:0003677">
    <property type="term" value="F:DNA binding"/>
    <property type="evidence" value="ECO:0007669"/>
    <property type="project" value="UniProtKB-UniRule"/>
</dbReference>
<dbReference type="PRINTS" id="PR00455">
    <property type="entry name" value="HTHTETR"/>
</dbReference>
<dbReference type="EMBL" id="LWBR01000009">
    <property type="protein sequence ID" value="KZN97485.1"/>
    <property type="molecule type" value="Genomic_DNA"/>
</dbReference>
<dbReference type="InterPro" id="IPR001647">
    <property type="entry name" value="HTH_TetR"/>
</dbReference>
<dbReference type="PANTHER" id="PTHR43479:SF11">
    <property type="entry name" value="ACREF_ENVCD OPERON REPRESSOR-RELATED"/>
    <property type="match status" value="1"/>
</dbReference>
<dbReference type="OrthoDB" id="9780939at2"/>
<sequence>MKREQKREQTKRLLLDAVKELICEKGCTNTTLNDIMERSGLSKGAIFHYVKSKDELFSWVLEDRLDEINERFFNKASQKKSFEEPMHEITARLSDLENPQDPGNQVLMYLLGKSDQLDVKKILQQYYEQAIHMSKLWLAAGQEAGVIPQSVDADKTAELFMLISFGLRMRGAIDSKKHFFHYKDFAELMSGMLQQKEER</sequence>
<reference evidence="5 6" key="1">
    <citation type="submission" date="2016-04" db="EMBL/GenBank/DDBJ databases">
        <title>Draft genome sequence of Aeribacillus pallidus 8m3 from petroleum reservoir.</title>
        <authorList>
            <person name="Poltaraus A.B."/>
            <person name="Nazina T.N."/>
            <person name="Tourova T.P."/>
            <person name="Malakho S.M."/>
            <person name="Korshunova A.V."/>
            <person name="Sokolova D.S."/>
        </authorList>
    </citation>
    <scope>NUCLEOTIDE SEQUENCE [LARGE SCALE GENOMIC DNA]</scope>
    <source>
        <strain evidence="5 6">8m3</strain>
    </source>
</reference>